<proteinExistence type="predicted"/>
<feature type="transmembrane region" description="Helical" evidence="1">
    <location>
        <begin position="167"/>
        <end position="184"/>
    </location>
</feature>
<sequence>MSLDLTRQSLLKTLLYFVLLAVIFWGAELLHPVRSGLVAAGHDTRAVTPMAGVPLGSLIDHWISFVPGVGILLSSLLVFINSFFVTRVVIRNVIFLERTYMPAIIYLLVSSGYYNSYMSFRPLLVAFLLLVALEIIFRSYNYKPLASGAYMTVGFIFGLAGVIYAPALLLVVLIPVGLVIFRLFDLREWVAALGGWLIPVFFSAYGVWLAGGDFLGTFENIRTALLTPRTLPSVKLFSSFEWTFIGCVAILFILSMITFFGRSRSYKLKPFKVYIYFIWMWAVLVLILVFLPARSLYLLPILAIPLAVIIPTYFNNRKPNFVSNFLYALMMGCTVVIHLLPFFL</sequence>
<feature type="transmembrane region" description="Helical" evidence="1">
    <location>
        <begin position="120"/>
        <end position="137"/>
    </location>
</feature>
<evidence type="ECO:0000313" key="2">
    <source>
        <dbReference type="EMBL" id="HIW11479.1"/>
    </source>
</evidence>
<feature type="transmembrane region" description="Helical" evidence="1">
    <location>
        <begin position="191"/>
        <end position="210"/>
    </location>
</feature>
<dbReference type="AlphaFoldDB" id="A0A9D1TZP6"/>
<feature type="transmembrane region" description="Helical" evidence="1">
    <location>
        <begin position="62"/>
        <end position="83"/>
    </location>
</feature>
<reference evidence="2" key="2">
    <citation type="submission" date="2021-04" db="EMBL/GenBank/DDBJ databases">
        <authorList>
            <person name="Gilroy R."/>
        </authorList>
    </citation>
    <scope>NUCLEOTIDE SEQUENCE</scope>
    <source>
        <strain evidence="2">ChiBcec15-1070</strain>
    </source>
</reference>
<keyword evidence="1" id="KW-0472">Membrane</keyword>
<feature type="transmembrane region" description="Helical" evidence="1">
    <location>
        <begin position="273"/>
        <end position="291"/>
    </location>
</feature>
<dbReference type="EMBL" id="DXHL01000037">
    <property type="protein sequence ID" value="HIW11479.1"/>
    <property type="molecule type" value="Genomic_DNA"/>
</dbReference>
<name>A0A9D1TZP6_9BACT</name>
<keyword evidence="1" id="KW-0812">Transmembrane</keyword>
<reference evidence="2" key="1">
    <citation type="journal article" date="2021" name="PeerJ">
        <title>Extensive microbial diversity within the chicken gut microbiome revealed by metagenomics and culture.</title>
        <authorList>
            <person name="Gilroy R."/>
            <person name="Ravi A."/>
            <person name="Getino M."/>
            <person name="Pursley I."/>
            <person name="Horton D.L."/>
            <person name="Alikhan N.F."/>
            <person name="Baker D."/>
            <person name="Gharbi K."/>
            <person name="Hall N."/>
            <person name="Watson M."/>
            <person name="Adriaenssens E.M."/>
            <person name="Foster-Nyarko E."/>
            <person name="Jarju S."/>
            <person name="Secka A."/>
            <person name="Antonio M."/>
            <person name="Oren A."/>
            <person name="Chaudhuri R.R."/>
            <person name="La Ragione R."/>
            <person name="Hildebrand F."/>
            <person name="Pallen M.J."/>
        </authorList>
    </citation>
    <scope>NUCLEOTIDE SEQUENCE</scope>
    <source>
        <strain evidence="2">ChiBcec15-1070</strain>
    </source>
</reference>
<evidence type="ECO:0000313" key="3">
    <source>
        <dbReference type="Proteomes" id="UP000823926"/>
    </source>
</evidence>
<feature type="transmembrane region" description="Helical" evidence="1">
    <location>
        <begin position="297"/>
        <end position="314"/>
    </location>
</feature>
<evidence type="ECO:0000256" key="1">
    <source>
        <dbReference type="SAM" id="Phobius"/>
    </source>
</evidence>
<comment type="caution">
    <text evidence="2">The sequence shown here is derived from an EMBL/GenBank/DDBJ whole genome shotgun (WGS) entry which is preliminary data.</text>
</comment>
<feature type="transmembrane region" description="Helical" evidence="1">
    <location>
        <begin position="9"/>
        <end position="27"/>
    </location>
</feature>
<accession>A0A9D1TZP6</accession>
<keyword evidence="1" id="KW-1133">Transmembrane helix</keyword>
<feature type="transmembrane region" description="Helical" evidence="1">
    <location>
        <begin position="321"/>
        <end position="343"/>
    </location>
</feature>
<feature type="transmembrane region" description="Helical" evidence="1">
    <location>
        <begin position="242"/>
        <end position="261"/>
    </location>
</feature>
<gene>
    <name evidence="2" type="ORF">H9888_08320</name>
</gene>
<organism evidence="2 3">
    <name type="scientific">Candidatus Rikenella faecigallinarum</name>
    <dbReference type="NCBI Taxonomy" id="2838745"/>
    <lineage>
        <taxon>Bacteria</taxon>
        <taxon>Pseudomonadati</taxon>
        <taxon>Bacteroidota</taxon>
        <taxon>Bacteroidia</taxon>
        <taxon>Bacteroidales</taxon>
        <taxon>Rikenellaceae</taxon>
        <taxon>Rikenella</taxon>
    </lineage>
</organism>
<protein>
    <submittedName>
        <fullName evidence="2">Uncharacterized protein</fullName>
    </submittedName>
</protein>
<dbReference type="Proteomes" id="UP000823926">
    <property type="component" value="Unassembled WGS sequence"/>
</dbReference>